<proteinExistence type="predicted"/>
<name>A0A813A094_9DINO</name>
<dbReference type="OrthoDB" id="416001at2759"/>
<feature type="non-terminal residue" evidence="2">
    <location>
        <position position="1"/>
    </location>
</feature>
<dbReference type="InterPro" id="IPR013762">
    <property type="entry name" value="Integrase-like_cat_sf"/>
</dbReference>
<comment type="caution">
    <text evidence="2">The sequence shown here is derived from an EMBL/GenBank/DDBJ whole genome shotgun (WGS) entry which is preliminary data.</text>
</comment>
<dbReference type="Proteomes" id="UP000601435">
    <property type="component" value="Unassembled WGS sequence"/>
</dbReference>
<dbReference type="GO" id="GO:0003677">
    <property type="term" value="F:DNA binding"/>
    <property type="evidence" value="ECO:0007669"/>
    <property type="project" value="InterPro"/>
</dbReference>
<evidence type="ECO:0000313" key="3">
    <source>
        <dbReference type="Proteomes" id="UP000601435"/>
    </source>
</evidence>
<feature type="non-terminal residue" evidence="2">
    <location>
        <position position="1041"/>
    </location>
</feature>
<keyword evidence="3" id="KW-1185">Reference proteome</keyword>
<evidence type="ECO:0000256" key="1">
    <source>
        <dbReference type="ARBA" id="ARBA00023172"/>
    </source>
</evidence>
<reference evidence="2" key="1">
    <citation type="submission" date="2021-02" db="EMBL/GenBank/DDBJ databases">
        <authorList>
            <person name="Dougan E. K."/>
            <person name="Rhodes N."/>
            <person name="Thang M."/>
            <person name="Chan C."/>
        </authorList>
    </citation>
    <scope>NUCLEOTIDE SEQUENCE</scope>
</reference>
<dbReference type="GO" id="GO:0006310">
    <property type="term" value="P:DNA recombination"/>
    <property type="evidence" value="ECO:0007669"/>
    <property type="project" value="UniProtKB-KW"/>
</dbReference>
<evidence type="ECO:0008006" key="4">
    <source>
        <dbReference type="Google" id="ProtNLM"/>
    </source>
</evidence>
<accession>A0A813A094</accession>
<dbReference type="GO" id="GO:0015074">
    <property type="term" value="P:DNA integration"/>
    <property type="evidence" value="ECO:0007669"/>
    <property type="project" value="InterPro"/>
</dbReference>
<organism evidence="2 3">
    <name type="scientific">Symbiodinium necroappetens</name>
    <dbReference type="NCBI Taxonomy" id="1628268"/>
    <lineage>
        <taxon>Eukaryota</taxon>
        <taxon>Sar</taxon>
        <taxon>Alveolata</taxon>
        <taxon>Dinophyceae</taxon>
        <taxon>Suessiales</taxon>
        <taxon>Symbiodiniaceae</taxon>
        <taxon>Symbiodinium</taxon>
    </lineage>
</organism>
<sequence length="1041" mass="112079">ALFAEHRVLGSSVLPLGPTWQALVIDDLVNLSALPASADPTGPSEARALHEAATRAYESQQVAGSPAKDVLGSTLFQAIGAEVDSRGPQVSRACVPVAAPLARRVALATLSLRITSAKLLSHLTGAWVSCAMFRRCSMCIFHRVFGPESRGLPGSSTQEPVPQPRKLAQELCLASALMPLLASNIAAQQHCRVFATDASLALGAYCEPDVSEKVAHSLWLNGDRKGAYSRLSIGATAVLRALGEECSEDVCGPPPGLEPVPPSMPFLLDFLEIGHPQGPVSAAASNLGLRVGPPIHVSGSPHYAVEDPDFFAWIYAVLKEVWATCSAARAGLFSTSSGAHLEKASTGRFLGPIAAAALRDTLGDRMLPPGLVHAAAKAFQAAKQTADFEERPRPALESVVSNDLLASNAWRVRRVLRWRGTHHINVLELASLVALLRELALEAPDSRFSVLLDSAVAKAAAAKGRSTSFALSPGLARACAIQLAFGLYMSLGFAPTRLNVADDPTRLTCLRDKAEGSLCKLLPVWALHGLGARPLLGRLPHGAAFSFCLCAPRALLRAFFLCSALAGSAEPRPQGGCLRDFDATLGYPGEGPGLSPYVVSVSLFCALPSLFVEGALDFAWPSFSLQLALMWARASVPVPQTCTDLRNTTAGLLFKTFRLPWISVLFDSTLGFPGEGWVSFRVCFGAGFLAALVAAMAPPAPKTPADARRAETRAPLVLFADRVIRPTTRANRAKLLEDLEAWLHLAGFSSLKEMLVWPLDRTEEISAMLVEYGRSLFRNGAAYYRYTETINAIAAARPGIRRHLGAAWDLAFAWLSEEPHAHHRALPKGVLLAILAAALTWGWIREAAVFALSWTGLLRIGEALAAYRRDLILPRDAAPGTDYALLQICSPKTRGRSAKHQAAHIDPPDIIRLLDAAFGGLQRNEKLWPLSAGTLRRRFKALQGRFGLSSPEGGAHFDLASFRPGGATWMLQLTENPDLVRRRGRWLSMRVMEIYLQEVQAATYLPSLRAGQRAALNQACELFPSILARAIFFTESRIPPQ</sequence>
<keyword evidence="1" id="KW-0233">DNA recombination</keyword>
<dbReference type="Gene3D" id="1.10.443.10">
    <property type="entry name" value="Intergrase catalytic core"/>
    <property type="match status" value="1"/>
</dbReference>
<dbReference type="InterPro" id="IPR011010">
    <property type="entry name" value="DNA_brk_join_enz"/>
</dbReference>
<dbReference type="SUPFAM" id="SSF56349">
    <property type="entry name" value="DNA breaking-rejoining enzymes"/>
    <property type="match status" value="1"/>
</dbReference>
<dbReference type="AlphaFoldDB" id="A0A813A094"/>
<evidence type="ECO:0000313" key="2">
    <source>
        <dbReference type="EMBL" id="CAE7849187.1"/>
    </source>
</evidence>
<gene>
    <name evidence="2" type="ORF">SNEC2469_LOCUS26254</name>
</gene>
<dbReference type="EMBL" id="CAJNJA010053079">
    <property type="protein sequence ID" value="CAE7849187.1"/>
    <property type="molecule type" value="Genomic_DNA"/>
</dbReference>
<protein>
    <recommendedName>
        <fullName evidence="4">Tyr recombinase domain-containing protein</fullName>
    </recommendedName>
</protein>